<name>A0A845UD94_9PROT</name>
<protein>
    <submittedName>
        <fullName evidence="1">DUF1841 family protein</fullName>
    </submittedName>
</protein>
<proteinExistence type="predicted"/>
<sequence length="158" mass="17790">MLYGSKRETYRQVFLESWRAYREGRPLEGVRARLVAVILRHPEYHGLLADAERGLEQDFPPEQGRSNPYMHMSLHVGLVELLALGQPAGIVDLFDEARRRLGENAAEHLFVDCLGEMMWQAQRAGRAPDMVALLACVRHGLGVPETAGCGDQKHWDGE</sequence>
<dbReference type="Pfam" id="PF08897">
    <property type="entry name" value="DUF1841"/>
    <property type="match status" value="1"/>
</dbReference>
<evidence type="ECO:0000313" key="1">
    <source>
        <dbReference type="EMBL" id="NDU43737.1"/>
    </source>
</evidence>
<organism evidence="1">
    <name type="scientific">Acidithiobacillus ferrianus</name>
    <dbReference type="NCBI Taxonomy" id="2678518"/>
    <lineage>
        <taxon>Bacteria</taxon>
        <taxon>Pseudomonadati</taxon>
        <taxon>Pseudomonadota</taxon>
        <taxon>Acidithiobacillia</taxon>
        <taxon>Acidithiobacillales</taxon>
        <taxon>Acidithiobacillaceae</taxon>
        <taxon>Acidithiobacillus</taxon>
    </lineage>
</organism>
<gene>
    <name evidence="1" type="ORF">GL267_14245</name>
</gene>
<dbReference type="RefSeq" id="WP_163099078.1">
    <property type="nucleotide sequence ID" value="NZ_CP127523.1"/>
</dbReference>
<reference evidence="1" key="1">
    <citation type="submission" date="2019-11" db="EMBL/GenBank/DDBJ databases">
        <title>Acidithiobacillus ferrianus sp. nov.: a facultatively anaerobic and extremely acidophilic chemolithoautotroph.</title>
        <authorList>
            <person name="Norris P.R."/>
            <person name="Falagan C."/>
            <person name="Moya-Beltran A."/>
            <person name="Castro M."/>
            <person name="Quatrini R."/>
            <person name="Johnson D.B."/>
        </authorList>
    </citation>
    <scope>NUCLEOTIDE SEQUENCE [LARGE SCALE GENOMIC DNA]</scope>
    <source>
        <strain evidence="1">MG</strain>
    </source>
</reference>
<dbReference type="InterPro" id="IPR014993">
    <property type="entry name" value="DUF1841"/>
</dbReference>
<comment type="caution">
    <text evidence="1">The sequence shown here is derived from an EMBL/GenBank/DDBJ whole genome shotgun (WGS) entry which is preliminary data.</text>
</comment>
<dbReference type="EMBL" id="WNJL01000040">
    <property type="protein sequence ID" value="NDU43737.1"/>
    <property type="molecule type" value="Genomic_DNA"/>
</dbReference>
<accession>A0A845UD94</accession>
<dbReference type="AlphaFoldDB" id="A0A845UD94"/>